<accession>A0AAP0NJR8</accession>
<dbReference type="AlphaFoldDB" id="A0AAP0NJR8"/>
<dbReference type="GO" id="GO:0015031">
    <property type="term" value="P:protein transport"/>
    <property type="evidence" value="ECO:0007669"/>
    <property type="project" value="InterPro"/>
</dbReference>
<dbReference type="Proteomes" id="UP001415857">
    <property type="component" value="Unassembled WGS sequence"/>
</dbReference>
<dbReference type="PANTHER" id="PTHR12161">
    <property type="entry name" value="IST1 FAMILY MEMBER"/>
    <property type="match status" value="1"/>
</dbReference>
<dbReference type="PANTHER" id="PTHR12161:SF59">
    <property type="entry name" value="IST1-LIKE PROTEIN"/>
    <property type="match status" value="1"/>
</dbReference>
<comment type="similarity">
    <text evidence="1">Belongs to the IST1 family.</text>
</comment>
<organism evidence="2 3">
    <name type="scientific">Liquidambar formosana</name>
    <name type="common">Formosan gum</name>
    <dbReference type="NCBI Taxonomy" id="63359"/>
    <lineage>
        <taxon>Eukaryota</taxon>
        <taxon>Viridiplantae</taxon>
        <taxon>Streptophyta</taxon>
        <taxon>Embryophyta</taxon>
        <taxon>Tracheophyta</taxon>
        <taxon>Spermatophyta</taxon>
        <taxon>Magnoliopsida</taxon>
        <taxon>eudicotyledons</taxon>
        <taxon>Gunneridae</taxon>
        <taxon>Pentapetalae</taxon>
        <taxon>Saxifragales</taxon>
        <taxon>Altingiaceae</taxon>
        <taxon>Liquidambar</taxon>
    </lineage>
</organism>
<dbReference type="Gene3D" id="1.20.1260.60">
    <property type="entry name" value="Vacuolar protein sorting-associated protein Ist1"/>
    <property type="match status" value="2"/>
</dbReference>
<name>A0AAP0NJR8_LIQFO</name>
<reference evidence="2 3" key="1">
    <citation type="journal article" date="2024" name="Plant J.">
        <title>Genome sequences and population genomics reveal climatic adaptation and genomic divergence between two closely related sweetgum species.</title>
        <authorList>
            <person name="Xu W.Q."/>
            <person name="Ren C.Q."/>
            <person name="Zhang X.Y."/>
            <person name="Comes H.P."/>
            <person name="Liu X.H."/>
            <person name="Li Y.G."/>
            <person name="Kettle C.J."/>
            <person name="Jalonen R."/>
            <person name="Gaisberger H."/>
            <person name="Ma Y.Z."/>
            <person name="Qiu Y.X."/>
        </authorList>
    </citation>
    <scope>NUCLEOTIDE SEQUENCE [LARGE SCALE GENOMIC DNA]</scope>
    <source>
        <strain evidence="2">Hangzhou</strain>
    </source>
</reference>
<dbReference type="InterPro" id="IPR042277">
    <property type="entry name" value="IST1-like"/>
</dbReference>
<keyword evidence="3" id="KW-1185">Reference proteome</keyword>
<dbReference type="InterPro" id="IPR005061">
    <property type="entry name" value="Ist1"/>
</dbReference>
<proteinExistence type="inferred from homology"/>
<evidence type="ECO:0000256" key="1">
    <source>
        <dbReference type="ARBA" id="ARBA00005536"/>
    </source>
</evidence>
<comment type="caution">
    <text evidence="2">The sequence shown here is derived from an EMBL/GenBank/DDBJ whole genome shotgun (WGS) entry which is preliminary data.</text>
</comment>
<gene>
    <name evidence="2" type="ORF">L1049_003203</name>
</gene>
<evidence type="ECO:0000313" key="2">
    <source>
        <dbReference type="EMBL" id="KAK9272825.1"/>
    </source>
</evidence>
<evidence type="ECO:0000313" key="3">
    <source>
        <dbReference type="Proteomes" id="UP001415857"/>
    </source>
</evidence>
<dbReference type="Pfam" id="PF03398">
    <property type="entry name" value="Ist1"/>
    <property type="match status" value="1"/>
</dbReference>
<sequence>MEGEDRIGLPPRPQSIDIAMATGDKKGSQVVSYLKELRPARRSRKKINMFRRLDALLGKNFKTSKFKKLINLAISRIASLNNRYQVRCSHARSDVITLLKFGHQEQCPDELKEAISSLLFAASRCGELPELQKIRGVLTSRFGKRFASCAVELRNDCGVNPKIVKKLSTRRPSLGSKLKALKEIAPINEITEGQSSVINEEKLDFCQEQKQPEPKN</sequence>
<protein>
    <submittedName>
        <fullName evidence="2">Uncharacterized protein</fullName>
    </submittedName>
</protein>
<dbReference type="EMBL" id="JBBPBK010000013">
    <property type="protein sequence ID" value="KAK9272825.1"/>
    <property type="molecule type" value="Genomic_DNA"/>
</dbReference>